<organism evidence="1">
    <name type="scientific">termite gut metagenome</name>
    <dbReference type="NCBI Taxonomy" id="433724"/>
    <lineage>
        <taxon>unclassified sequences</taxon>
        <taxon>metagenomes</taxon>
        <taxon>organismal metagenomes</taxon>
    </lineage>
</organism>
<dbReference type="AlphaFoldDB" id="A0A5J4QEM5"/>
<accession>A0A5J4QEM5</accession>
<reference evidence="1" key="1">
    <citation type="submission" date="2019-03" db="EMBL/GenBank/DDBJ databases">
        <title>Single cell metagenomics reveals metabolic interactions within the superorganism composed of flagellate Streblomastix strix and complex community of Bacteroidetes bacteria on its surface.</title>
        <authorList>
            <person name="Treitli S.C."/>
            <person name="Kolisko M."/>
            <person name="Husnik F."/>
            <person name="Keeling P."/>
            <person name="Hampl V."/>
        </authorList>
    </citation>
    <scope>NUCLEOTIDE SEQUENCE</scope>
    <source>
        <strain evidence="1">STM</strain>
    </source>
</reference>
<name>A0A5J4QEM5_9ZZZZ</name>
<protein>
    <submittedName>
        <fullName evidence="1">Uncharacterized protein</fullName>
    </submittedName>
</protein>
<dbReference type="EMBL" id="SNRY01003860">
    <property type="protein sequence ID" value="KAA6319500.1"/>
    <property type="molecule type" value="Genomic_DNA"/>
</dbReference>
<proteinExistence type="predicted"/>
<comment type="caution">
    <text evidence="1">The sequence shown here is derived from an EMBL/GenBank/DDBJ whole genome shotgun (WGS) entry which is preliminary data.</text>
</comment>
<sequence>MNKLGEWNILNFSFHSAFWAVNLLSNFCYGNRYKTIRENYINPYRNILHESFIKQIGEVDRTWLTLHHSIDGGR</sequence>
<evidence type="ECO:0000313" key="1">
    <source>
        <dbReference type="EMBL" id="KAA6319500.1"/>
    </source>
</evidence>
<gene>
    <name evidence="1" type="ORF">EZS27_030612</name>
</gene>